<accession>A0A1P8WAJ6</accession>
<dbReference type="Proteomes" id="UP000187735">
    <property type="component" value="Chromosome"/>
</dbReference>
<dbReference type="KEGG" id="fmr:Fuma_00639"/>
<dbReference type="AlphaFoldDB" id="A0A1P8WAJ6"/>
<dbReference type="Pfam" id="PF07596">
    <property type="entry name" value="SBP_bac_10"/>
    <property type="match status" value="1"/>
</dbReference>
<reference evidence="3 4" key="1">
    <citation type="journal article" date="2016" name="Front. Microbiol.">
        <title>Fuerstia marisgermanicae gen. nov., sp. nov., an Unusual Member of the Phylum Planctomycetes from the German Wadden Sea.</title>
        <authorList>
            <person name="Kohn T."/>
            <person name="Heuer A."/>
            <person name="Jogler M."/>
            <person name="Vollmers J."/>
            <person name="Boedeker C."/>
            <person name="Bunk B."/>
            <person name="Rast P."/>
            <person name="Borchert D."/>
            <person name="Glockner I."/>
            <person name="Freese H.M."/>
            <person name="Klenk H.P."/>
            <person name="Overmann J."/>
            <person name="Kaster A.K."/>
            <person name="Rohde M."/>
            <person name="Wiegand S."/>
            <person name="Jogler C."/>
        </authorList>
    </citation>
    <scope>NUCLEOTIDE SEQUENCE [LARGE SCALE GENOMIC DNA]</scope>
    <source>
        <strain evidence="3 4">NH11</strain>
    </source>
</reference>
<dbReference type="InterPro" id="IPR011453">
    <property type="entry name" value="DUF1559"/>
</dbReference>
<evidence type="ECO:0000256" key="1">
    <source>
        <dbReference type="SAM" id="MobiDB-lite"/>
    </source>
</evidence>
<sequence length="179" mass="20153">MHSWRVLLLPYLDQRQLYEQYDFSKPWDSPGNLQLAARRPRTYLLHGVDDDGGIATNYLAVVGEGTPWPAGRMMTHEMMEETAGRTIRVVENVGSGILWTEPRDLDFSTMPMTLKDYPADGISSWLQPPAVAMVDGSTVTLSMELTEDEVRNMLLIDSDQELPGGAQEIEDGRDRPIKE</sequence>
<feature type="domain" description="DUF1559" evidence="2">
    <location>
        <begin position="2"/>
        <end position="39"/>
    </location>
</feature>
<organism evidence="3 4">
    <name type="scientific">Fuerstiella marisgermanici</name>
    <dbReference type="NCBI Taxonomy" id="1891926"/>
    <lineage>
        <taxon>Bacteria</taxon>
        <taxon>Pseudomonadati</taxon>
        <taxon>Planctomycetota</taxon>
        <taxon>Planctomycetia</taxon>
        <taxon>Planctomycetales</taxon>
        <taxon>Planctomycetaceae</taxon>
        <taxon>Fuerstiella</taxon>
    </lineage>
</organism>
<dbReference type="EMBL" id="CP017641">
    <property type="protein sequence ID" value="APZ91055.1"/>
    <property type="molecule type" value="Genomic_DNA"/>
</dbReference>
<keyword evidence="4" id="KW-1185">Reference proteome</keyword>
<gene>
    <name evidence="3" type="ORF">Fuma_00639</name>
</gene>
<evidence type="ECO:0000313" key="3">
    <source>
        <dbReference type="EMBL" id="APZ91055.1"/>
    </source>
</evidence>
<feature type="compositionally biased region" description="Basic and acidic residues" evidence="1">
    <location>
        <begin position="170"/>
        <end position="179"/>
    </location>
</feature>
<evidence type="ECO:0000313" key="4">
    <source>
        <dbReference type="Proteomes" id="UP000187735"/>
    </source>
</evidence>
<protein>
    <recommendedName>
        <fullName evidence="2">DUF1559 domain-containing protein</fullName>
    </recommendedName>
</protein>
<dbReference type="STRING" id="1891926.Fuma_00639"/>
<name>A0A1P8WAJ6_9PLAN</name>
<proteinExistence type="predicted"/>
<evidence type="ECO:0000259" key="2">
    <source>
        <dbReference type="Pfam" id="PF07596"/>
    </source>
</evidence>
<feature type="region of interest" description="Disordered" evidence="1">
    <location>
        <begin position="158"/>
        <end position="179"/>
    </location>
</feature>